<dbReference type="InterPro" id="IPR020841">
    <property type="entry name" value="PKS_Beta-ketoAc_synthase_dom"/>
</dbReference>
<dbReference type="GO" id="GO:0004315">
    <property type="term" value="F:3-oxoacyl-[acyl-carrier-protein] synthase activity"/>
    <property type="evidence" value="ECO:0007669"/>
    <property type="project" value="UniProtKB-EC"/>
</dbReference>
<sequence length="389" mass="39265">MRLGIAGMGIATPLGTGKADVAEALFAGTRTGLAHEMVVFPDRRVRVGRVSAALPQAPTRNDGLMRLVLDQIAQEVSLAKARFGAHRIAVILGTSTSGIAEGEAAYLAQKAGGAWPAGFHYQHQELGRLAEGAASYLGLSGPSYTVATACSSSAKVFASARRLIAAGLCDAAVVGGADTLCATTVNGFASLDAMARGLCQPFSCNRDGINIGEGAAAFLLTPEAADIALLGLGEGSDAYHLSAPDPSGAGAAAAMTAALADAAVSAGDIAYVNLHGTGTALNDAMEGLAVAQVFGPDTPCSSTKGMTGHMLGAAGACEAAFLYLALHPGYGAGRLPPHLWDGEADPAIPPLRLVAQDARVDLMVRCAMLSNSFAFGGSNMALILGRGAW</sequence>
<evidence type="ECO:0000313" key="6">
    <source>
        <dbReference type="Proteomes" id="UP001271769"/>
    </source>
</evidence>
<keyword evidence="5" id="KW-0012">Acyltransferase</keyword>
<name>A0ABU5E2A9_9PROT</name>
<dbReference type="InterPro" id="IPR014030">
    <property type="entry name" value="Ketoacyl_synth_N"/>
</dbReference>
<dbReference type="Pfam" id="PF00109">
    <property type="entry name" value="ketoacyl-synt"/>
    <property type="match status" value="1"/>
</dbReference>
<feature type="domain" description="Ketosynthase family 3 (KS3)" evidence="4">
    <location>
        <begin position="1"/>
        <end position="386"/>
    </location>
</feature>
<dbReference type="InterPro" id="IPR000794">
    <property type="entry name" value="Beta-ketoacyl_synthase"/>
</dbReference>
<dbReference type="InterPro" id="IPR014031">
    <property type="entry name" value="Ketoacyl_synth_C"/>
</dbReference>
<protein>
    <submittedName>
        <fullName evidence="5">Beta-ketoacyl-ACP synthase</fullName>
        <ecNumber evidence="5">2.3.1.179</ecNumber>
    </submittedName>
</protein>
<dbReference type="RefSeq" id="WP_320501789.1">
    <property type="nucleotide sequence ID" value="NZ_JAXCLX010000002.1"/>
</dbReference>
<dbReference type="InterPro" id="IPR018201">
    <property type="entry name" value="Ketoacyl_synth_AS"/>
</dbReference>
<organism evidence="5 6">
    <name type="scientific">Dongia rigui</name>
    <dbReference type="NCBI Taxonomy" id="940149"/>
    <lineage>
        <taxon>Bacteria</taxon>
        <taxon>Pseudomonadati</taxon>
        <taxon>Pseudomonadota</taxon>
        <taxon>Alphaproteobacteria</taxon>
        <taxon>Rhodospirillales</taxon>
        <taxon>Dongiaceae</taxon>
        <taxon>Dongia</taxon>
    </lineage>
</organism>
<keyword evidence="2 3" id="KW-0808">Transferase</keyword>
<dbReference type="EC" id="2.3.1.179" evidence="5"/>
<evidence type="ECO:0000256" key="3">
    <source>
        <dbReference type="RuleBase" id="RU003694"/>
    </source>
</evidence>
<dbReference type="PANTHER" id="PTHR11712:SF320">
    <property type="entry name" value="BETA-KETOACYL SYNTHASE"/>
    <property type="match status" value="1"/>
</dbReference>
<evidence type="ECO:0000259" key="4">
    <source>
        <dbReference type="PROSITE" id="PS52004"/>
    </source>
</evidence>
<dbReference type="PROSITE" id="PS00606">
    <property type="entry name" value="KS3_1"/>
    <property type="match status" value="1"/>
</dbReference>
<proteinExistence type="inferred from homology"/>
<evidence type="ECO:0000313" key="5">
    <source>
        <dbReference type="EMBL" id="MDY0873335.1"/>
    </source>
</evidence>
<dbReference type="CDD" id="cd00834">
    <property type="entry name" value="KAS_I_II"/>
    <property type="match status" value="1"/>
</dbReference>
<accession>A0ABU5E2A9</accession>
<dbReference type="PANTHER" id="PTHR11712">
    <property type="entry name" value="POLYKETIDE SYNTHASE-RELATED"/>
    <property type="match status" value="1"/>
</dbReference>
<dbReference type="SUPFAM" id="SSF53901">
    <property type="entry name" value="Thiolase-like"/>
    <property type="match status" value="2"/>
</dbReference>
<dbReference type="NCBIfam" id="NF006618">
    <property type="entry name" value="PRK09185.1"/>
    <property type="match status" value="1"/>
</dbReference>
<comment type="caution">
    <text evidence="5">The sequence shown here is derived from an EMBL/GenBank/DDBJ whole genome shotgun (WGS) entry which is preliminary data.</text>
</comment>
<dbReference type="PROSITE" id="PS52004">
    <property type="entry name" value="KS3_2"/>
    <property type="match status" value="1"/>
</dbReference>
<keyword evidence="6" id="KW-1185">Reference proteome</keyword>
<evidence type="ECO:0000256" key="1">
    <source>
        <dbReference type="ARBA" id="ARBA00008467"/>
    </source>
</evidence>
<dbReference type="InterPro" id="IPR016039">
    <property type="entry name" value="Thiolase-like"/>
</dbReference>
<dbReference type="Gene3D" id="3.40.47.10">
    <property type="match status" value="2"/>
</dbReference>
<comment type="similarity">
    <text evidence="1 3">Belongs to the thiolase-like superfamily. Beta-ketoacyl-ACP synthases family.</text>
</comment>
<dbReference type="Proteomes" id="UP001271769">
    <property type="component" value="Unassembled WGS sequence"/>
</dbReference>
<gene>
    <name evidence="5" type="ORF">SMD31_15440</name>
</gene>
<dbReference type="EMBL" id="JAXCLX010000002">
    <property type="protein sequence ID" value="MDY0873335.1"/>
    <property type="molecule type" value="Genomic_DNA"/>
</dbReference>
<dbReference type="Pfam" id="PF02801">
    <property type="entry name" value="Ketoacyl-synt_C"/>
    <property type="match status" value="1"/>
</dbReference>
<evidence type="ECO:0000256" key="2">
    <source>
        <dbReference type="ARBA" id="ARBA00022679"/>
    </source>
</evidence>
<dbReference type="SMART" id="SM00825">
    <property type="entry name" value="PKS_KS"/>
    <property type="match status" value="1"/>
</dbReference>
<reference evidence="5 6" key="1">
    <citation type="journal article" date="2013" name="Antonie Van Leeuwenhoek">
        <title>Dongia rigui sp. nov., isolated from freshwater of a large wetland in Korea.</title>
        <authorList>
            <person name="Baik K.S."/>
            <person name="Hwang Y.M."/>
            <person name="Choi J.S."/>
            <person name="Kwon J."/>
            <person name="Seong C.N."/>
        </authorList>
    </citation>
    <scope>NUCLEOTIDE SEQUENCE [LARGE SCALE GENOMIC DNA]</scope>
    <source>
        <strain evidence="5 6">04SU4-P</strain>
    </source>
</reference>